<dbReference type="Proteomes" id="UP000323521">
    <property type="component" value="Chromosome"/>
</dbReference>
<dbReference type="EMBL" id="CP017634">
    <property type="protein sequence ID" value="ATW26755.1"/>
    <property type="molecule type" value="Genomic_DNA"/>
</dbReference>
<name>A0A3G1KX21_FORW1</name>
<dbReference type="OrthoDB" id="1750469at2"/>
<dbReference type="PROSITE" id="PS51272">
    <property type="entry name" value="SLH"/>
    <property type="match status" value="3"/>
</dbReference>
<reference evidence="5 6" key="1">
    <citation type="submission" date="2016-10" db="EMBL/GenBank/DDBJ databases">
        <title>Complete Genome Sequence of Peptococcaceae strain DCMF.</title>
        <authorList>
            <person name="Edwards R.J."/>
            <person name="Holland S.I."/>
            <person name="Deshpande N.P."/>
            <person name="Wong Y.K."/>
            <person name="Ertan H."/>
            <person name="Manefield M."/>
            <person name="Russell T.L."/>
            <person name="Lee M.J."/>
        </authorList>
    </citation>
    <scope>NUCLEOTIDE SEQUENCE [LARGE SCALE GENOMIC DNA]</scope>
    <source>
        <strain evidence="5 6">DCMF</strain>
    </source>
</reference>
<dbReference type="InterPro" id="IPR051465">
    <property type="entry name" value="Cell_Envelope_Struct_Comp"/>
</dbReference>
<dbReference type="Pfam" id="PF18998">
    <property type="entry name" value="Flg_new_2"/>
    <property type="match status" value="1"/>
</dbReference>
<organism evidence="5 6">
    <name type="scientific">Formimonas warabiya</name>
    <dbReference type="NCBI Taxonomy" id="1761012"/>
    <lineage>
        <taxon>Bacteria</taxon>
        <taxon>Bacillati</taxon>
        <taxon>Bacillota</taxon>
        <taxon>Clostridia</taxon>
        <taxon>Eubacteriales</taxon>
        <taxon>Peptococcaceae</taxon>
        <taxon>Candidatus Formimonas</taxon>
    </lineage>
</organism>
<feature type="domain" description="SLH" evidence="4">
    <location>
        <begin position="464"/>
        <end position="527"/>
    </location>
</feature>
<sequence>MKKCFIMTLVIMALFFSAGQALATNSSPLDYSVSSANVLLDQNGNGSFTIRVEDFQQPFVGMQFIVVPSADVEIVSVSYNTNVTPPDTSGPQAIAEGSNRQGMVFAFSNINLGEEPDEDKSKADIFSGEVTCTVDVRYVGDKDGTGSLVIDEISAQRFETGTIYMSTEKTPITLILNNDPPDPDTYRITVESVSGGTITVVPSSGRAKEGETVTLSFKANSGFKFDAWKVTRDESSQDVTVTDNKFTMPAENVTVTAKCSSTGGGSGGGGGGSDEPETPDDSASTVSGNTISVPVSPVIDGSTAVVTPTDLQISSALQMKKSDKENIISFEVIGADAGTAHEFTLELSQSQSNLLADGVEKVAFRTPVGTVIMPKEVLEQANGGLKLTVSKVSGETDTFEVTLQDEKGIITRLNGRTTLEFPVTRPGSPTDVMTHNGEIMKNSVISGSKGYGVTTGFSRFAVISNQVSFTDTADHWAKQYIAFLAARNIINGTAPNKFAPNNYVTRAEFIKMLINSIDGLDVKNAASAGFNDVKEGQWYSDFINWAAGKKIVSGYEDGSFGISKRITRQEMAVIIDRFAAEMAIDLDPTQAHTAFVDDSKIAPFAKDSVYKIQQVGIITGKGNNTFDPAGNATRAEAAKMISGLIELLVK</sequence>
<dbReference type="Pfam" id="PF00395">
    <property type="entry name" value="SLH"/>
    <property type="match status" value="3"/>
</dbReference>
<dbReference type="AlphaFoldDB" id="A0A3G1KX21"/>
<dbReference type="InterPro" id="IPR044060">
    <property type="entry name" value="Bacterial_rp_domain"/>
</dbReference>
<feature type="region of interest" description="Disordered" evidence="2">
    <location>
        <begin position="257"/>
        <end position="292"/>
    </location>
</feature>
<dbReference type="KEGG" id="fwa:DCMF_20080"/>
<evidence type="ECO:0000313" key="6">
    <source>
        <dbReference type="Proteomes" id="UP000323521"/>
    </source>
</evidence>
<accession>A0A3G1KX21</accession>
<proteinExistence type="predicted"/>
<evidence type="ECO:0000313" key="5">
    <source>
        <dbReference type="EMBL" id="ATW26755.1"/>
    </source>
</evidence>
<feature type="compositionally biased region" description="Polar residues" evidence="2">
    <location>
        <begin position="281"/>
        <end position="292"/>
    </location>
</feature>
<keyword evidence="6" id="KW-1185">Reference proteome</keyword>
<dbReference type="PANTHER" id="PTHR43308">
    <property type="entry name" value="OUTER MEMBRANE PROTEIN ALPHA-RELATED"/>
    <property type="match status" value="1"/>
</dbReference>
<dbReference type="RefSeq" id="WP_148136074.1">
    <property type="nucleotide sequence ID" value="NZ_CP017634.1"/>
</dbReference>
<evidence type="ECO:0000256" key="2">
    <source>
        <dbReference type="SAM" id="MobiDB-lite"/>
    </source>
</evidence>
<feature type="domain" description="SLH" evidence="4">
    <location>
        <begin position="592"/>
        <end position="650"/>
    </location>
</feature>
<dbReference type="InterPro" id="IPR001119">
    <property type="entry name" value="SLH_dom"/>
</dbReference>
<evidence type="ECO:0000256" key="1">
    <source>
        <dbReference type="ARBA" id="ARBA00022737"/>
    </source>
</evidence>
<protein>
    <recommendedName>
        <fullName evidence="4">SLH domain-containing protein</fullName>
    </recommendedName>
</protein>
<keyword evidence="1" id="KW-0677">Repeat</keyword>
<feature type="compositionally biased region" description="Gly residues" evidence="2">
    <location>
        <begin position="262"/>
        <end position="273"/>
    </location>
</feature>
<evidence type="ECO:0000259" key="4">
    <source>
        <dbReference type="PROSITE" id="PS51272"/>
    </source>
</evidence>
<evidence type="ECO:0000256" key="3">
    <source>
        <dbReference type="SAM" id="SignalP"/>
    </source>
</evidence>
<feature type="domain" description="SLH" evidence="4">
    <location>
        <begin position="530"/>
        <end position="589"/>
    </location>
</feature>
<gene>
    <name evidence="5" type="ORF">DCMF_20080</name>
</gene>
<keyword evidence="3" id="KW-0732">Signal</keyword>
<feature type="signal peptide" evidence="3">
    <location>
        <begin position="1"/>
        <end position="23"/>
    </location>
</feature>
<feature type="chain" id="PRO_5018107198" description="SLH domain-containing protein" evidence="3">
    <location>
        <begin position="24"/>
        <end position="650"/>
    </location>
</feature>